<dbReference type="Gene3D" id="3.40.50.2000">
    <property type="entry name" value="Glycogen Phosphorylase B"/>
    <property type="match status" value="2"/>
</dbReference>
<gene>
    <name evidence="3" type="primary">wcaI</name>
    <name evidence="3" type="ordered locus">CNE_2c13970</name>
</gene>
<evidence type="ECO:0000313" key="4">
    <source>
        <dbReference type="Proteomes" id="UP000006798"/>
    </source>
</evidence>
<dbReference type="PANTHER" id="PTHR45947:SF3">
    <property type="entry name" value="SULFOQUINOVOSYL TRANSFERASE SQD2"/>
    <property type="match status" value="1"/>
</dbReference>
<reference evidence="3 4" key="1">
    <citation type="journal article" date="2011" name="J. Bacteriol.">
        <title>Complete genome sequence of the type strain Cupriavidus necator N-1.</title>
        <authorList>
            <person name="Poehlein A."/>
            <person name="Kusian B."/>
            <person name="Friedrich B."/>
            <person name="Daniel R."/>
            <person name="Bowien B."/>
        </authorList>
    </citation>
    <scope>NUCLEOTIDE SEQUENCE [LARGE SCALE GENOMIC DNA]</scope>
    <source>
        <strain evidence="4">ATCC 43291 / DSM 13513 / CCUG 52238 / LMG 8453 / N-1</strain>
    </source>
</reference>
<dbReference type="NCBIfam" id="NF007640">
    <property type="entry name" value="PRK10307.1"/>
    <property type="match status" value="1"/>
</dbReference>
<dbReference type="SUPFAM" id="SSF53756">
    <property type="entry name" value="UDP-Glycosyltransferase/glycogen phosphorylase"/>
    <property type="match status" value="1"/>
</dbReference>
<dbReference type="GO" id="GO:0016758">
    <property type="term" value="F:hexosyltransferase activity"/>
    <property type="evidence" value="ECO:0007669"/>
    <property type="project" value="TreeGrafter"/>
</dbReference>
<evidence type="ECO:0000259" key="2">
    <source>
        <dbReference type="Pfam" id="PF13579"/>
    </source>
</evidence>
<evidence type="ECO:0000313" key="3">
    <source>
        <dbReference type="EMBL" id="AEI80360.1"/>
    </source>
</evidence>
<organism evidence="3 4">
    <name type="scientific">Cupriavidus necator (strain ATCC 43291 / DSM 13513 / CCUG 52238 / LMG 8453 / N-1)</name>
    <name type="common">Ralstonia eutropha</name>
    <dbReference type="NCBI Taxonomy" id="1042878"/>
    <lineage>
        <taxon>Bacteria</taxon>
        <taxon>Pseudomonadati</taxon>
        <taxon>Pseudomonadota</taxon>
        <taxon>Betaproteobacteria</taxon>
        <taxon>Burkholderiales</taxon>
        <taxon>Burkholderiaceae</taxon>
        <taxon>Cupriavidus</taxon>
    </lineage>
</organism>
<protein>
    <submittedName>
        <fullName evidence="3">Colanic acid biosynthesis glycosyl transferase WcaI</fullName>
    </submittedName>
</protein>
<feature type="domain" description="Glycosyl transferase family 1" evidence="1">
    <location>
        <begin position="217"/>
        <end position="382"/>
    </location>
</feature>
<dbReference type="InterPro" id="IPR028098">
    <property type="entry name" value="Glyco_trans_4-like_N"/>
</dbReference>
<sequence length="419" mass="45714">MKILMYCINYAPELTGIGKYTSEQAEWLVAQGHEVRVITAPPYYPEWRIAEGFSASSYTREMRNGVTVLRAPLWVPRKPSGLKRLVHLATFAASTLPLLFWQARWKPDAVFVVEPPLFCSPATLLFGKVFGSKTWLHIQDFEVDAAFALGLLKSKRARQLVERVERWLVRKFDRVSTISQAMKRLAQAKGVDANRLVHFPNWVDVASIHPGVDGQGIREALGIPKNAIVALYSGNMGRKQGLEMLGEAAGILRHSEKVHFIICGHGPGKAELEKACEQLPRTHFLPLQPVERLPLLLASADIHLLPQRADAADLVMPSKLTGMLASGKAIVATAGNDTEVAHVVKGRGIVVAPGNSLALATAIQTLADNDALRTTYGAAARQYAETNLALDSLLACFEESLTAAIHEGAVSGRPAARRS</sequence>
<dbReference type="AlphaFoldDB" id="F8GNI5"/>
<evidence type="ECO:0000259" key="1">
    <source>
        <dbReference type="Pfam" id="PF00534"/>
    </source>
</evidence>
<feature type="domain" description="Glycosyltransferase subfamily 4-like N-terminal" evidence="2">
    <location>
        <begin position="15"/>
        <end position="202"/>
    </location>
</feature>
<dbReference type="Pfam" id="PF13579">
    <property type="entry name" value="Glyco_trans_4_4"/>
    <property type="match status" value="1"/>
</dbReference>
<dbReference type="Pfam" id="PF00534">
    <property type="entry name" value="Glycos_transf_1"/>
    <property type="match status" value="1"/>
</dbReference>
<dbReference type="HOGENOM" id="CLU_009583_11_5_4"/>
<dbReference type="GeneID" id="34307061"/>
<dbReference type="InterPro" id="IPR050194">
    <property type="entry name" value="Glycosyltransferase_grp1"/>
</dbReference>
<name>F8GNI5_CUPNN</name>
<dbReference type="Proteomes" id="UP000006798">
    <property type="component" value="Chromosome 2"/>
</dbReference>
<dbReference type="InterPro" id="IPR001296">
    <property type="entry name" value="Glyco_trans_1"/>
</dbReference>
<keyword evidence="3" id="KW-0808">Transferase</keyword>
<dbReference type="PANTHER" id="PTHR45947">
    <property type="entry name" value="SULFOQUINOVOSYL TRANSFERASE SQD2"/>
    <property type="match status" value="1"/>
</dbReference>
<dbReference type="KEGG" id="cnc:CNE_2c13970"/>
<proteinExistence type="predicted"/>
<accession>F8GNI5</accession>
<dbReference type="RefSeq" id="WP_013953053.1">
    <property type="nucleotide sequence ID" value="NC_015723.1"/>
</dbReference>
<dbReference type="EMBL" id="CP002878">
    <property type="protein sequence ID" value="AEI80360.1"/>
    <property type="molecule type" value="Genomic_DNA"/>
</dbReference>
<dbReference type="CDD" id="cd03794">
    <property type="entry name" value="GT4_WbuB-like"/>
    <property type="match status" value="1"/>
</dbReference>